<feature type="compositionally biased region" description="Low complexity" evidence="1">
    <location>
        <begin position="392"/>
        <end position="404"/>
    </location>
</feature>
<name>A0A0C3LIM1_9AGAM</name>
<evidence type="ECO:0000313" key="3">
    <source>
        <dbReference type="Proteomes" id="UP000054248"/>
    </source>
</evidence>
<sequence length="432" mass="47318">MALPKRAAQCLASFSKTQIRSYADAPAWVATQHTLRVAPWDGFKSMAYVYATARELEKRFGPIDHIKIPRDSETHSYKGYAWMTFREPLPVSEKGRLPKELQNIVVKKPNVDVDRPGGPGLADFAGLLEGGSKRPESEWTQLKDAQDSPSTDLAYLDVRLELSSNALKIKPTRSRHISPDLAKSIASSFDMFTGFANKPTPTMEAMRKKWSKHLPPQPTSSKASASRHTAQKDTKKPAVASELPQMDPLADYLEAYKDLKDEPSVVANPQSTSPDPLPGNTETGSDGLIQVDQAQELRSGQGDHQEEVAVIAEETQHAGTSQSDAVAEFMAQDAHQSRQHNPDSTQADGLREGGKHTKEAKSHKPSRKDALLAAARKSAKKAEKQKLKPKSTESTSLESSTPEAASHETESESTSESSGGMQSRIFSMFKRS</sequence>
<feature type="compositionally biased region" description="Polar residues" evidence="1">
    <location>
        <begin position="219"/>
        <end position="228"/>
    </location>
</feature>
<dbReference type="AlphaFoldDB" id="A0A0C3LIM1"/>
<keyword evidence="3" id="KW-1185">Reference proteome</keyword>
<organism evidence="2 3">
    <name type="scientific">Tulasnella calospora MUT 4182</name>
    <dbReference type="NCBI Taxonomy" id="1051891"/>
    <lineage>
        <taxon>Eukaryota</taxon>
        <taxon>Fungi</taxon>
        <taxon>Dikarya</taxon>
        <taxon>Basidiomycota</taxon>
        <taxon>Agaricomycotina</taxon>
        <taxon>Agaricomycetes</taxon>
        <taxon>Cantharellales</taxon>
        <taxon>Tulasnellaceae</taxon>
        <taxon>Tulasnella</taxon>
    </lineage>
</organism>
<gene>
    <name evidence="2" type="ORF">M407DRAFT_17421</name>
</gene>
<reference evidence="3" key="2">
    <citation type="submission" date="2015-01" db="EMBL/GenBank/DDBJ databases">
        <title>Evolutionary Origins and Diversification of the Mycorrhizal Mutualists.</title>
        <authorList>
            <consortium name="DOE Joint Genome Institute"/>
            <consortium name="Mycorrhizal Genomics Consortium"/>
            <person name="Kohler A."/>
            <person name="Kuo A."/>
            <person name="Nagy L.G."/>
            <person name="Floudas D."/>
            <person name="Copeland A."/>
            <person name="Barry K.W."/>
            <person name="Cichocki N."/>
            <person name="Veneault-Fourrey C."/>
            <person name="LaButti K."/>
            <person name="Lindquist E.A."/>
            <person name="Lipzen A."/>
            <person name="Lundell T."/>
            <person name="Morin E."/>
            <person name="Murat C."/>
            <person name="Riley R."/>
            <person name="Ohm R."/>
            <person name="Sun H."/>
            <person name="Tunlid A."/>
            <person name="Henrissat B."/>
            <person name="Grigoriev I.V."/>
            <person name="Hibbett D.S."/>
            <person name="Martin F."/>
        </authorList>
    </citation>
    <scope>NUCLEOTIDE SEQUENCE [LARGE SCALE GENOMIC DNA]</scope>
    <source>
        <strain evidence="3">MUT 4182</strain>
    </source>
</reference>
<evidence type="ECO:0000313" key="2">
    <source>
        <dbReference type="EMBL" id="KIO33818.1"/>
    </source>
</evidence>
<proteinExistence type="predicted"/>
<protein>
    <submittedName>
        <fullName evidence="2">Uncharacterized protein</fullName>
    </submittedName>
</protein>
<feature type="region of interest" description="Disordered" evidence="1">
    <location>
        <begin position="264"/>
        <end position="432"/>
    </location>
</feature>
<feature type="compositionally biased region" description="Basic and acidic residues" evidence="1">
    <location>
        <begin position="349"/>
        <end position="370"/>
    </location>
</feature>
<dbReference type="Proteomes" id="UP000054248">
    <property type="component" value="Unassembled WGS sequence"/>
</dbReference>
<dbReference type="OrthoDB" id="3261810at2759"/>
<reference evidence="2 3" key="1">
    <citation type="submission" date="2014-04" db="EMBL/GenBank/DDBJ databases">
        <authorList>
            <consortium name="DOE Joint Genome Institute"/>
            <person name="Kuo A."/>
            <person name="Girlanda M."/>
            <person name="Perotto S."/>
            <person name="Kohler A."/>
            <person name="Nagy L.G."/>
            <person name="Floudas D."/>
            <person name="Copeland A."/>
            <person name="Barry K.W."/>
            <person name="Cichocki N."/>
            <person name="Veneault-Fourrey C."/>
            <person name="LaButti K."/>
            <person name="Lindquist E.A."/>
            <person name="Lipzen A."/>
            <person name="Lundell T."/>
            <person name="Morin E."/>
            <person name="Murat C."/>
            <person name="Sun H."/>
            <person name="Tunlid A."/>
            <person name="Henrissat B."/>
            <person name="Grigoriev I.V."/>
            <person name="Hibbett D.S."/>
            <person name="Martin F."/>
            <person name="Nordberg H.P."/>
            <person name="Cantor M.N."/>
            <person name="Hua S.X."/>
        </authorList>
    </citation>
    <scope>NUCLEOTIDE SEQUENCE [LARGE SCALE GENOMIC DNA]</scope>
    <source>
        <strain evidence="2 3">MUT 4182</strain>
    </source>
</reference>
<evidence type="ECO:0000256" key="1">
    <source>
        <dbReference type="SAM" id="MobiDB-lite"/>
    </source>
</evidence>
<dbReference type="EMBL" id="KN822946">
    <property type="protein sequence ID" value="KIO33818.1"/>
    <property type="molecule type" value="Genomic_DNA"/>
</dbReference>
<feature type="compositionally biased region" description="Polar residues" evidence="1">
    <location>
        <begin position="267"/>
        <end position="284"/>
    </location>
</feature>
<accession>A0A0C3LIM1</accession>
<dbReference type="HOGENOM" id="CLU_634907_0_0_1"/>
<feature type="region of interest" description="Disordered" evidence="1">
    <location>
        <begin position="203"/>
        <end position="245"/>
    </location>
</feature>